<comment type="caution">
    <text evidence="2">The sequence shown here is derived from an EMBL/GenBank/DDBJ whole genome shotgun (WGS) entry which is preliminary data.</text>
</comment>
<dbReference type="Gene3D" id="3.90.550.10">
    <property type="entry name" value="Spore Coat Polysaccharide Biosynthesis Protein SpsA, Chain A"/>
    <property type="match status" value="1"/>
</dbReference>
<organism evidence="2 3">
    <name type="scientific">Trichoderma guizhouense</name>
    <dbReference type="NCBI Taxonomy" id="1491466"/>
    <lineage>
        <taxon>Eukaryota</taxon>
        <taxon>Fungi</taxon>
        <taxon>Dikarya</taxon>
        <taxon>Ascomycota</taxon>
        <taxon>Pezizomycotina</taxon>
        <taxon>Sordariomycetes</taxon>
        <taxon>Hypocreomycetidae</taxon>
        <taxon>Hypocreales</taxon>
        <taxon>Hypocreaceae</taxon>
        <taxon>Trichoderma</taxon>
    </lineage>
</organism>
<gene>
    <name evidence="2" type="ORF">A0O28_0075240</name>
</gene>
<dbReference type="InterPro" id="IPR050587">
    <property type="entry name" value="GNT1/Glycosyltrans_8"/>
</dbReference>
<feature type="region of interest" description="Disordered" evidence="1">
    <location>
        <begin position="243"/>
        <end position="276"/>
    </location>
</feature>
<dbReference type="SUPFAM" id="SSF53448">
    <property type="entry name" value="Nucleotide-diphospho-sugar transferases"/>
    <property type="match status" value="1"/>
</dbReference>
<dbReference type="AlphaFoldDB" id="A0A1T3CW63"/>
<sequence length="276" mass="32212">MLPDPETNDGGGFHDADMLIKARDEYNAKLMPVEIQHRDTIDDTWANPYTKLLAFNLTQYERVIAIDADVTVLKHMDELFHLPPCPIAMPRAYWLLDDEKSRRTLTSHVMVIQPSEREFARIQKRVELVDENEYDMELLNKLYANTAMVIPHRPYAMLSSEFRETDHQLYLGSETEKWDPAVVLDDQDNIIKLEPKCELKRKDDESGLREEDCSGRDVWRELYADFRERKVRVCAKKQWVNDEDEGYEAPSKEELGGSMNEIPSVEPNDEDRYLSA</sequence>
<evidence type="ECO:0000313" key="2">
    <source>
        <dbReference type="EMBL" id="OPB45314.1"/>
    </source>
</evidence>
<accession>A0A1T3CW63</accession>
<dbReference type="EMBL" id="LVVK01000005">
    <property type="protein sequence ID" value="OPB45314.1"/>
    <property type="molecule type" value="Genomic_DNA"/>
</dbReference>
<name>A0A1T3CW63_9HYPO</name>
<proteinExistence type="predicted"/>
<evidence type="ECO:0000313" key="3">
    <source>
        <dbReference type="Proteomes" id="UP000191004"/>
    </source>
</evidence>
<dbReference type="OrthoDB" id="2014201at2759"/>
<dbReference type="Proteomes" id="UP000191004">
    <property type="component" value="Unassembled WGS sequence"/>
</dbReference>
<dbReference type="PANTHER" id="PTHR11183">
    <property type="entry name" value="GLYCOGENIN SUBFAMILY MEMBER"/>
    <property type="match status" value="1"/>
</dbReference>
<protein>
    <submittedName>
        <fullName evidence="2">Uncharacterized protein</fullName>
    </submittedName>
</protein>
<evidence type="ECO:0000256" key="1">
    <source>
        <dbReference type="SAM" id="MobiDB-lite"/>
    </source>
</evidence>
<dbReference type="InterPro" id="IPR029044">
    <property type="entry name" value="Nucleotide-diphossugar_trans"/>
</dbReference>
<reference evidence="2 3" key="1">
    <citation type="submission" date="2016-04" db="EMBL/GenBank/DDBJ databases">
        <title>Multiple horizontal gene transfer events from other fungi enriched the ability of the initially mycotrophic fungus Trichoderma (Ascomycota) to feed on dead plant biomass.</title>
        <authorList>
            <person name="Atanasova L."/>
            <person name="Chenthamara K."/>
            <person name="Zhang J."/>
            <person name="Grujic M."/>
            <person name="Henrissat B."/>
            <person name="Kuo A."/>
            <person name="Aertz A."/>
            <person name="Salamov A."/>
            <person name="Lipzen A."/>
            <person name="Labutti K."/>
            <person name="Barry K."/>
            <person name="Miao Y."/>
            <person name="Rahimi M.J."/>
            <person name="Shen Q."/>
            <person name="Grigoriev I.V."/>
            <person name="Kubicek C.P."/>
            <person name="Druzhinina I.S."/>
        </authorList>
    </citation>
    <scope>NUCLEOTIDE SEQUENCE [LARGE SCALE GENOMIC DNA]</scope>
    <source>
        <strain evidence="2 3">NJAU 4742</strain>
    </source>
</reference>
<keyword evidence="3" id="KW-1185">Reference proteome</keyword>